<keyword evidence="4" id="KW-0472">Membrane</keyword>
<gene>
    <name evidence="7" type="ORF">SAMN05216243_0943</name>
</gene>
<feature type="signal peptide" evidence="5">
    <location>
        <begin position="1"/>
        <end position="23"/>
    </location>
</feature>
<dbReference type="Pfam" id="PF04069">
    <property type="entry name" value="OpuAC"/>
    <property type="match status" value="1"/>
</dbReference>
<dbReference type="OrthoDB" id="9787902at2"/>
<dbReference type="SUPFAM" id="SSF53850">
    <property type="entry name" value="Periplasmic binding protein-like II"/>
    <property type="match status" value="1"/>
</dbReference>
<dbReference type="GO" id="GO:0015226">
    <property type="term" value="F:carnitine transmembrane transporter activity"/>
    <property type="evidence" value="ECO:0007669"/>
    <property type="project" value="TreeGrafter"/>
</dbReference>
<name>A0A1G8WQH4_9BACI</name>
<feature type="chain" id="PRO_5039618664" evidence="5">
    <location>
        <begin position="24"/>
        <end position="296"/>
    </location>
</feature>
<dbReference type="InterPro" id="IPR007210">
    <property type="entry name" value="ABC_Gly_betaine_transp_sub-bd"/>
</dbReference>
<evidence type="ECO:0000256" key="2">
    <source>
        <dbReference type="ARBA" id="ARBA00022448"/>
    </source>
</evidence>
<reference evidence="7 8" key="1">
    <citation type="submission" date="2016-10" db="EMBL/GenBank/DDBJ databases">
        <authorList>
            <person name="de Groot N.N."/>
        </authorList>
    </citation>
    <scope>NUCLEOTIDE SEQUENCE [LARGE SCALE GENOMIC DNA]</scope>
    <source>
        <strain evidence="7 8">CGMCC 1.6502</strain>
    </source>
</reference>
<keyword evidence="5" id="KW-0732">Signal</keyword>
<feature type="domain" description="ABC-type glycine betaine transport system substrate-binding" evidence="6">
    <location>
        <begin position="43"/>
        <end position="285"/>
    </location>
</feature>
<dbReference type="Gene3D" id="3.40.190.100">
    <property type="entry name" value="Glycine betaine-binding periplasmic protein, domain 2"/>
    <property type="match status" value="1"/>
</dbReference>
<dbReference type="STRING" id="407036.SAMN05216243_0943"/>
<dbReference type="PANTHER" id="PTHR47737">
    <property type="entry name" value="GLYCINE BETAINE/PROLINE BETAINE TRANSPORT SYSTEM PERMEASE PROTEIN PROW"/>
    <property type="match status" value="1"/>
</dbReference>
<protein>
    <submittedName>
        <fullName evidence="7">Glycine betaine/proline transport system substrate-binding protein</fullName>
    </submittedName>
</protein>
<evidence type="ECO:0000313" key="8">
    <source>
        <dbReference type="Proteomes" id="UP000198694"/>
    </source>
</evidence>
<evidence type="ECO:0000256" key="5">
    <source>
        <dbReference type="SAM" id="SignalP"/>
    </source>
</evidence>
<dbReference type="GO" id="GO:0015871">
    <property type="term" value="P:choline transport"/>
    <property type="evidence" value="ECO:0007669"/>
    <property type="project" value="TreeGrafter"/>
</dbReference>
<dbReference type="Proteomes" id="UP000198694">
    <property type="component" value="Unassembled WGS sequence"/>
</dbReference>
<dbReference type="AlphaFoldDB" id="A0A1G8WQH4"/>
<dbReference type="CDD" id="cd13639">
    <property type="entry name" value="PBP2_OpuAC_like"/>
    <property type="match status" value="1"/>
</dbReference>
<keyword evidence="2" id="KW-0813">Transport</keyword>
<evidence type="ECO:0000256" key="1">
    <source>
        <dbReference type="ARBA" id="ARBA00004236"/>
    </source>
</evidence>
<dbReference type="EMBL" id="FNFL01000001">
    <property type="protein sequence ID" value="SDJ80622.1"/>
    <property type="molecule type" value="Genomic_DNA"/>
</dbReference>
<accession>A0A1G8WQH4</accession>
<organism evidence="7 8">
    <name type="scientific">Sediminibacillus albus</name>
    <dbReference type="NCBI Taxonomy" id="407036"/>
    <lineage>
        <taxon>Bacteria</taxon>
        <taxon>Bacillati</taxon>
        <taxon>Bacillota</taxon>
        <taxon>Bacilli</taxon>
        <taxon>Bacillales</taxon>
        <taxon>Bacillaceae</taxon>
        <taxon>Sediminibacillus</taxon>
    </lineage>
</organism>
<dbReference type="GO" id="GO:0043190">
    <property type="term" value="C:ATP-binding cassette (ABC) transporter complex"/>
    <property type="evidence" value="ECO:0007669"/>
    <property type="project" value="InterPro"/>
</dbReference>
<keyword evidence="3" id="KW-1003">Cell membrane</keyword>
<evidence type="ECO:0000256" key="4">
    <source>
        <dbReference type="ARBA" id="ARBA00023136"/>
    </source>
</evidence>
<keyword evidence="8" id="KW-1185">Reference proteome</keyword>
<dbReference type="GO" id="GO:0031460">
    <property type="term" value="P:glycine betaine transport"/>
    <property type="evidence" value="ECO:0007669"/>
    <property type="project" value="TreeGrafter"/>
</dbReference>
<evidence type="ECO:0000256" key="3">
    <source>
        <dbReference type="ARBA" id="ARBA00022475"/>
    </source>
</evidence>
<comment type="subcellular location">
    <subcellularLocation>
        <location evidence="1">Cell membrane</location>
    </subcellularLocation>
</comment>
<evidence type="ECO:0000259" key="6">
    <source>
        <dbReference type="Pfam" id="PF04069"/>
    </source>
</evidence>
<dbReference type="Gene3D" id="3.40.190.10">
    <property type="entry name" value="Periplasmic binding protein-like II"/>
    <property type="match status" value="1"/>
</dbReference>
<sequence length="296" mass="33121">MKKALAGLMSVLFLVLIVGCSSDGDTNNSEGKGDEAGESKDQTITFGVTPWTSTVPPTEIATLILEDMGYTVEHTDADVGSVFMGLSRGDIDVFMDSWFPMHQVHLDKFSDSVEDTAVSYPEAETGWVVPKYMEDINTIEDLKGNEDLFDNKMYGIEEGASATKESKEMIETYGLDIEHVASSEGGMLAQAQRLMSQEEPVIFFGWRPHTMFNKYDIKVLSNEEGFFETSSVHVVTNKDLQENAPEAYEFLSNWGISIDDVEEMIVKIEEEDQEPQDVAREWIENNQDKVSEMTGE</sequence>
<proteinExistence type="predicted"/>
<dbReference type="RefSeq" id="WP_093211513.1">
    <property type="nucleotide sequence ID" value="NZ_FNFL01000001.1"/>
</dbReference>
<evidence type="ECO:0000313" key="7">
    <source>
        <dbReference type="EMBL" id="SDJ80622.1"/>
    </source>
</evidence>
<dbReference type="PANTHER" id="PTHR47737:SF1">
    <property type="entry name" value="GLYCINE BETAINE_PROLINE BETAINE TRANSPORT SYSTEM PERMEASE PROTEIN PROW"/>
    <property type="match status" value="1"/>
</dbReference>
<dbReference type="GO" id="GO:0005275">
    <property type="term" value="F:amine transmembrane transporter activity"/>
    <property type="evidence" value="ECO:0007669"/>
    <property type="project" value="TreeGrafter"/>
</dbReference>
<dbReference type="PROSITE" id="PS51257">
    <property type="entry name" value="PROKAR_LIPOPROTEIN"/>
    <property type="match status" value="1"/>
</dbReference>